<feature type="transmembrane region" description="Helical" evidence="1">
    <location>
        <begin position="178"/>
        <end position="200"/>
    </location>
</feature>
<reference evidence="2" key="4">
    <citation type="submission" date="2000-07" db="EMBL/GenBank/DDBJ databases">
        <authorList>
            <person name="Adachi J."/>
            <person name="Aizawa K."/>
            <person name="Akahira S."/>
            <person name="Akimura T."/>
            <person name="Arai A."/>
            <person name="Aono H."/>
            <person name="Arakawa T."/>
            <person name="Bono H."/>
            <person name="Carninci P."/>
            <person name="Fukuda S."/>
            <person name="Fukunishi Y."/>
            <person name="Furuno M."/>
            <person name="Hanagaki T."/>
            <person name="Hara A."/>
            <person name="Hayatsu N."/>
            <person name="Hiramoto K."/>
            <person name="Hiraoka T."/>
            <person name="Hori F."/>
            <person name="Imotani K."/>
            <person name="Ishii Y."/>
            <person name="Itoh M."/>
            <person name="Izawa M."/>
            <person name="Kasukawa T."/>
            <person name="Kato H."/>
            <person name="Kawai J."/>
            <person name="Kojima Y."/>
            <person name="Konno H."/>
            <person name="Kouda M."/>
            <person name="Koya S."/>
            <person name="Kurihara C."/>
            <person name="Matsuyama T."/>
            <person name="Miyazaki A."/>
            <person name="Nishi K."/>
            <person name="Nomura K."/>
            <person name="Numazaki R."/>
            <person name="Ohno M."/>
            <person name="Okazaki Y."/>
            <person name="Okido T."/>
            <person name="Owa C."/>
            <person name="Saito H."/>
            <person name="Saito R."/>
            <person name="Sakai C."/>
            <person name="Sakai K."/>
            <person name="Sano H."/>
            <person name="Sasaki D."/>
            <person name="Shibata K."/>
            <person name="Shibata Y."/>
            <person name="Shinagawa A."/>
            <person name="Shiraki T."/>
            <person name="Sogabe Y."/>
            <person name="Suzuki H."/>
            <person name="Tagami M."/>
            <person name="Tagawa A."/>
            <person name="Takahashi F."/>
            <person name="Tanaka T."/>
            <person name="Tejima Y."/>
            <person name="Toya T."/>
            <person name="Yamamura T."/>
            <person name="Yasunishi A."/>
            <person name="Yoshida K."/>
            <person name="Yoshino M."/>
            <person name="Muramatsu M."/>
            <person name="Hayashizaki Y."/>
        </authorList>
    </citation>
    <scope>NUCLEOTIDE SEQUENCE</scope>
    <source>
        <strain evidence="2">C57BL/6J</strain>
        <tissue evidence="2">Testis</tissue>
    </source>
</reference>
<dbReference type="MGI" id="MGI:1918204">
    <property type="gene designation" value="4922502B01Rik"/>
</dbReference>
<evidence type="ECO:0000256" key="1">
    <source>
        <dbReference type="SAM" id="Phobius"/>
    </source>
</evidence>
<evidence type="ECO:0000313" key="2">
    <source>
        <dbReference type="EMBL" id="BAB29678.1"/>
    </source>
</evidence>
<keyword evidence="1" id="KW-0812">Transmembrane</keyword>
<dbReference type="AlphaFoldDB" id="Q9D5Q7"/>
<keyword evidence="1" id="KW-1133">Transmembrane helix</keyword>
<dbReference type="EMBL" id="AK015021">
    <property type="protein sequence ID" value="BAB29678.1"/>
    <property type="molecule type" value="mRNA"/>
</dbReference>
<dbReference type="AGR" id="MGI:1918204"/>
<reference evidence="2" key="6">
    <citation type="journal article" date="2002" name="Nature">
        <title>Analysis of the mouse transcriptome based on functional annotation of 60,770 full-length cDNAs.</title>
        <authorList>
            <consortium name="The FANTOM Consortium and the RIKEN Genome Exploration Research Group Phase I and II Team"/>
        </authorList>
    </citation>
    <scope>NUCLEOTIDE SEQUENCE</scope>
    <source>
        <strain evidence="2">C57BL/6J</strain>
        <tissue evidence="2">Testis</tissue>
    </source>
</reference>
<reference evidence="2" key="1">
    <citation type="journal article" date="1999" name="Methods Enzymol.">
        <title>High-efficiency full-length cDNA cloning.</title>
        <authorList>
            <person name="Carninci P."/>
            <person name="Hayashizaki Y."/>
        </authorList>
    </citation>
    <scope>NUCLEOTIDE SEQUENCE</scope>
    <source>
        <strain evidence="2">C57BL/6J</strain>
        <tissue evidence="2">Testis</tissue>
    </source>
</reference>
<protein>
    <submittedName>
        <fullName evidence="2">Uncharacterized protein</fullName>
    </submittedName>
</protein>
<sequence length="201" mass="22161">MAEELARCHPFRGNATVSCDSSSGYMLPGPVCGPDSAVKPREIIQTPRSEQQAATQGASARITAQAAPTMSPSLDPGNRLLGVLGSSTPKKHKADFNHFFHLNLILPQWKSQHGGCFHTQQDKGRCLRHDTIPFQAEAGVLDILKNQKETRKTNNRYSDSQRKSSTTQTVCPLPMPRVMWASVAAEGTCVGYFCFFINFFF</sequence>
<proteinExistence type="evidence at transcript level"/>
<name>Q9D5Q7_MOUSE</name>
<accession>Q9D5Q7</accession>
<reference evidence="2" key="5">
    <citation type="journal article" date="2001" name="Nature">
        <title>Functional annotation of a full-length mouse cDNA collection.</title>
        <authorList>
            <consortium name="The RIKEN Genome Exploration Research Group Phase II Team and the FANTOM Consortium"/>
        </authorList>
    </citation>
    <scope>NUCLEOTIDE SEQUENCE</scope>
    <source>
        <strain evidence="2">C57BL/6J</strain>
        <tissue evidence="2">Testis</tissue>
    </source>
</reference>
<reference evidence="2" key="2">
    <citation type="journal article" date="2000" name="Genome Res.">
        <title>Normalization and subtraction of cap-trapper-selected cDNAs to prepare full-length cDNA libraries for rapid discovery of new genes.</title>
        <authorList>
            <person name="Carninci P."/>
            <person name="Shibata Y."/>
            <person name="Hayatsu N."/>
            <person name="Sugahara Y."/>
            <person name="Shibata K."/>
            <person name="Itoh M."/>
            <person name="Konno H."/>
            <person name="Okazaki Y."/>
            <person name="Muramatsu M."/>
            <person name="Hayashizaki Y."/>
        </authorList>
    </citation>
    <scope>NUCLEOTIDE SEQUENCE</scope>
    <source>
        <strain evidence="2">C57BL/6J</strain>
        <tissue evidence="2">Testis</tissue>
    </source>
</reference>
<keyword evidence="1" id="KW-0472">Membrane</keyword>
<reference evidence="2" key="8">
    <citation type="journal article" date="2005" name="Science">
        <title>Antisense Transcription in the Mammalian Transcriptome.</title>
        <authorList>
            <consortium name="RIKEN Genome Exploration Research Group and Genome Science Group (Genome Network Project Core Group) and the FANTOM Consortium"/>
        </authorList>
    </citation>
    <scope>NUCLEOTIDE SEQUENCE</scope>
    <source>
        <strain evidence="2">C57BL/6J</strain>
        <tissue evidence="2">Testis</tissue>
    </source>
</reference>
<reference evidence="2" key="7">
    <citation type="journal article" date="2005" name="Science">
        <title>The Transcriptional Landscape of the Mammalian Genome.</title>
        <authorList>
            <consortium name="The FANTOM Consortium"/>
            <consortium name="Riken Genome Exploration Research Group and Genome Science Group (Genome Network Project Core Group)"/>
        </authorList>
    </citation>
    <scope>NUCLEOTIDE SEQUENCE</scope>
    <source>
        <strain evidence="2">C57BL/6J</strain>
        <tissue evidence="2">Testis</tissue>
    </source>
</reference>
<organism evidence="2">
    <name type="scientific">Mus musculus</name>
    <name type="common">Mouse</name>
    <dbReference type="NCBI Taxonomy" id="10090"/>
    <lineage>
        <taxon>Eukaryota</taxon>
        <taxon>Metazoa</taxon>
        <taxon>Chordata</taxon>
        <taxon>Craniata</taxon>
        <taxon>Vertebrata</taxon>
        <taxon>Euteleostomi</taxon>
        <taxon>Mammalia</taxon>
        <taxon>Eutheria</taxon>
        <taxon>Euarchontoglires</taxon>
        <taxon>Glires</taxon>
        <taxon>Rodentia</taxon>
        <taxon>Myomorpha</taxon>
        <taxon>Muroidea</taxon>
        <taxon>Muridae</taxon>
        <taxon>Murinae</taxon>
        <taxon>Mus</taxon>
        <taxon>Mus</taxon>
    </lineage>
</organism>
<evidence type="ECO:0000313" key="3">
    <source>
        <dbReference type="MGI" id="MGI:1918204"/>
    </source>
</evidence>
<reference evidence="2" key="3">
    <citation type="journal article" date="2000" name="Genome Res.">
        <title>RIKEN integrated sequence analysis (RISA) system--384-format sequencing pipeline with 384 multicapillary sequencer.</title>
        <authorList>
            <person name="Shibata K."/>
            <person name="Itoh M."/>
            <person name="Aizawa K."/>
            <person name="Nagaoka S."/>
            <person name="Sasaki N."/>
            <person name="Carninci P."/>
            <person name="Konno H."/>
            <person name="Akiyama J."/>
            <person name="Nishi K."/>
            <person name="Kitsunai T."/>
            <person name="Tashiro H."/>
            <person name="Itoh M."/>
            <person name="Sumi N."/>
            <person name="Ishii Y."/>
            <person name="Nakamura S."/>
            <person name="Hazama M."/>
            <person name="Nishine T."/>
            <person name="Harada A."/>
            <person name="Yamamoto R."/>
            <person name="Matsumoto H."/>
            <person name="Sakaguchi S."/>
            <person name="Ikegami T."/>
            <person name="Kashiwagi K."/>
            <person name="Fujiwake S."/>
            <person name="Inoue K."/>
            <person name="Togawa Y."/>
            <person name="Izawa M."/>
            <person name="Ohara E."/>
            <person name="Watahiki M."/>
            <person name="Yoneda Y."/>
            <person name="Ishikawa T."/>
            <person name="Ozawa K."/>
            <person name="Tanaka T."/>
            <person name="Matsuura S."/>
            <person name="Kawai J."/>
            <person name="Okazaki Y."/>
            <person name="Muramatsu M."/>
            <person name="Inoue Y."/>
            <person name="Kira A."/>
            <person name="Hayashizaki Y."/>
        </authorList>
    </citation>
    <scope>NUCLEOTIDE SEQUENCE</scope>
    <source>
        <strain evidence="2">C57BL/6J</strain>
        <tissue evidence="2">Testis</tissue>
    </source>
</reference>
<gene>
    <name evidence="3" type="primary">4922502B01Rik</name>
</gene>